<organism evidence="2 3">
    <name type="scientific">Amycolatopsis acidicola</name>
    <dbReference type="NCBI Taxonomy" id="2596893"/>
    <lineage>
        <taxon>Bacteria</taxon>
        <taxon>Bacillati</taxon>
        <taxon>Actinomycetota</taxon>
        <taxon>Actinomycetes</taxon>
        <taxon>Pseudonocardiales</taxon>
        <taxon>Pseudonocardiaceae</taxon>
        <taxon>Amycolatopsis</taxon>
    </lineage>
</organism>
<reference evidence="2" key="1">
    <citation type="submission" date="2019-09" db="EMBL/GenBank/DDBJ databases">
        <authorList>
            <person name="Teo W.F.A."/>
            <person name="Duangmal K."/>
        </authorList>
    </citation>
    <scope>NUCLEOTIDE SEQUENCE [LARGE SCALE GENOMIC DNA]</scope>
    <source>
        <strain evidence="2">K81G1</strain>
    </source>
</reference>
<dbReference type="EMBL" id="VMNW02000014">
    <property type="protein sequence ID" value="KAA9162024.1"/>
    <property type="molecule type" value="Genomic_DNA"/>
</dbReference>
<proteinExistence type="predicted"/>
<protein>
    <submittedName>
        <fullName evidence="2">Uncharacterized protein</fullName>
    </submittedName>
</protein>
<evidence type="ECO:0000256" key="1">
    <source>
        <dbReference type="SAM" id="MobiDB-lite"/>
    </source>
</evidence>
<name>A0A5N0V8M5_9PSEU</name>
<evidence type="ECO:0000313" key="2">
    <source>
        <dbReference type="EMBL" id="KAA9162024.1"/>
    </source>
</evidence>
<dbReference type="AlphaFoldDB" id="A0A5N0V8M5"/>
<keyword evidence="3" id="KW-1185">Reference proteome</keyword>
<accession>A0A5N0V8M5</accession>
<sequence length="141" mass="15329">MRWQRSFTAHPTIPRSGNPGPLDAARQRTGGQPFVEAAHRLLARRPVEPPRELVDRGSPRATVAAQEQVIRELETDQPACPNDNGTFQAGTGKTTLGPDGRRRPGPESGPDCVHFGRSVEAPEPVTISTSPTPPVMKRIRI</sequence>
<gene>
    <name evidence="2" type="ORF">FPZ12_012330</name>
</gene>
<feature type="region of interest" description="Disordered" evidence="1">
    <location>
        <begin position="1"/>
        <end position="31"/>
    </location>
</feature>
<feature type="region of interest" description="Disordered" evidence="1">
    <location>
        <begin position="74"/>
        <end position="141"/>
    </location>
</feature>
<dbReference type="RefSeq" id="WP_144749590.1">
    <property type="nucleotide sequence ID" value="NZ_VMNW02000014.1"/>
</dbReference>
<dbReference type="Proteomes" id="UP000319769">
    <property type="component" value="Unassembled WGS sequence"/>
</dbReference>
<evidence type="ECO:0000313" key="3">
    <source>
        <dbReference type="Proteomes" id="UP000319769"/>
    </source>
</evidence>
<comment type="caution">
    <text evidence="2">The sequence shown here is derived from an EMBL/GenBank/DDBJ whole genome shotgun (WGS) entry which is preliminary data.</text>
</comment>
<feature type="compositionally biased region" description="Polar residues" evidence="1">
    <location>
        <begin position="83"/>
        <end position="94"/>
    </location>
</feature>